<dbReference type="AlphaFoldDB" id="A0A1I8NSZ9"/>
<dbReference type="GO" id="GO:0000724">
    <property type="term" value="P:double-strand break repair via homologous recombination"/>
    <property type="evidence" value="ECO:0007669"/>
    <property type="project" value="TreeGrafter"/>
</dbReference>
<reference evidence="5" key="1">
    <citation type="submission" date="2020-05" db="UniProtKB">
        <authorList>
            <consortium name="EnsemblMetazoa"/>
        </authorList>
    </citation>
    <scope>IDENTIFICATION</scope>
    <source>
        <strain evidence="5">USDA</strain>
    </source>
</reference>
<proteinExistence type="inferred from homology"/>
<keyword evidence="3" id="KW-0175">Coiled coil</keyword>
<dbReference type="GO" id="GO:0005634">
    <property type="term" value="C:nucleus"/>
    <property type="evidence" value="ECO:0007669"/>
    <property type="project" value="TreeGrafter"/>
</dbReference>
<dbReference type="Proteomes" id="UP000095300">
    <property type="component" value="Unassembled WGS sequence"/>
</dbReference>
<evidence type="ECO:0000256" key="2">
    <source>
        <dbReference type="ARBA" id="ARBA00018687"/>
    </source>
</evidence>
<dbReference type="SUPFAM" id="SSF52540">
    <property type="entry name" value="P-loop containing nucleoside triphosphate hydrolases"/>
    <property type="match status" value="1"/>
</dbReference>
<dbReference type="InterPro" id="IPR027417">
    <property type="entry name" value="P-loop_NTPase"/>
</dbReference>
<dbReference type="VEuPathDB" id="VectorBase:SCAU001750"/>
<sequence length="207" mass="22984">MSSNRSSRSSKIGKIKSVYCKNFVTYGECLFHPSEYLNVVIGPNGTGKSTLVSAIVLGLGGDPKILARSSSIGEYVKNGCESSKVSVEVYGQSDDTTKFQRTFDINGKSQFAINNQAVSQKKFLEYVDQFKIQISNLCQFLPQDRVQDFAKMNPQEILSNTIGSVCGPDVVNNFKKLKELRNAQEHGKSSYKTLVQKLEATMNRTEE</sequence>
<dbReference type="PANTHER" id="PTHR45916:SF1">
    <property type="entry name" value="STRUCTURAL MAINTENANCE OF CHROMOSOMES PROTEIN 5"/>
    <property type="match status" value="1"/>
</dbReference>
<gene>
    <name evidence="5" type="primary">106093765</name>
</gene>
<evidence type="ECO:0000313" key="5">
    <source>
        <dbReference type="EnsemblMetazoa" id="SCAU001750-PA"/>
    </source>
</evidence>
<dbReference type="OrthoDB" id="10254973at2759"/>
<protein>
    <recommendedName>
        <fullName evidence="2">Structural maintenance of chromosomes protein 5</fullName>
    </recommendedName>
</protein>
<organism evidence="5 6">
    <name type="scientific">Stomoxys calcitrans</name>
    <name type="common">Stable fly</name>
    <name type="synonym">Conops calcitrans</name>
    <dbReference type="NCBI Taxonomy" id="35570"/>
    <lineage>
        <taxon>Eukaryota</taxon>
        <taxon>Metazoa</taxon>
        <taxon>Ecdysozoa</taxon>
        <taxon>Arthropoda</taxon>
        <taxon>Hexapoda</taxon>
        <taxon>Insecta</taxon>
        <taxon>Pterygota</taxon>
        <taxon>Neoptera</taxon>
        <taxon>Endopterygota</taxon>
        <taxon>Diptera</taxon>
        <taxon>Brachycera</taxon>
        <taxon>Muscomorpha</taxon>
        <taxon>Muscoidea</taxon>
        <taxon>Muscidae</taxon>
        <taxon>Stomoxys</taxon>
    </lineage>
</organism>
<keyword evidence="6" id="KW-1185">Reference proteome</keyword>
<evidence type="ECO:0000256" key="1">
    <source>
        <dbReference type="ARBA" id="ARBA00010171"/>
    </source>
</evidence>
<evidence type="ECO:0000256" key="3">
    <source>
        <dbReference type="ARBA" id="ARBA00023054"/>
    </source>
</evidence>
<dbReference type="GO" id="GO:0016887">
    <property type="term" value="F:ATP hydrolysis activity"/>
    <property type="evidence" value="ECO:0007669"/>
    <property type="project" value="InterPro"/>
</dbReference>
<dbReference type="Pfam" id="PF13476">
    <property type="entry name" value="AAA_23"/>
    <property type="match status" value="1"/>
</dbReference>
<comment type="similarity">
    <text evidence="1">Belongs to the SMC family. SMC5 subfamily.</text>
</comment>
<dbReference type="Gene3D" id="3.40.50.300">
    <property type="entry name" value="P-loop containing nucleotide triphosphate hydrolases"/>
    <property type="match status" value="1"/>
</dbReference>
<feature type="domain" description="Rad50/SbcC-type AAA" evidence="4">
    <location>
        <begin position="18"/>
        <end position="199"/>
    </location>
</feature>
<dbReference type="InterPro" id="IPR038729">
    <property type="entry name" value="Rad50/SbcC_AAA"/>
</dbReference>
<dbReference type="GO" id="GO:0003697">
    <property type="term" value="F:single-stranded DNA binding"/>
    <property type="evidence" value="ECO:0007669"/>
    <property type="project" value="TreeGrafter"/>
</dbReference>
<evidence type="ECO:0000313" key="6">
    <source>
        <dbReference type="Proteomes" id="UP000095300"/>
    </source>
</evidence>
<dbReference type="STRING" id="35570.A0A1I8NSZ9"/>
<dbReference type="GO" id="GO:0030915">
    <property type="term" value="C:Smc5-Smc6 complex"/>
    <property type="evidence" value="ECO:0007669"/>
    <property type="project" value="TreeGrafter"/>
</dbReference>
<evidence type="ECO:0000259" key="4">
    <source>
        <dbReference type="Pfam" id="PF13476"/>
    </source>
</evidence>
<dbReference type="PANTHER" id="PTHR45916">
    <property type="entry name" value="STRUCTURAL MAINTENANCE OF CHROMOSOMES PROTEIN 5"/>
    <property type="match status" value="1"/>
</dbReference>
<accession>A0A1I8NSZ9</accession>
<dbReference type="EnsemblMetazoa" id="SCAU001750-RA">
    <property type="protein sequence ID" value="SCAU001750-PA"/>
    <property type="gene ID" value="SCAU001750"/>
</dbReference>
<name>A0A1I8NSZ9_STOCA</name>